<feature type="chain" id="PRO_5029446247" evidence="1">
    <location>
        <begin position="16"/>
        <end position="240"/>
    </location>
</feature>
<dbReference type="OrthoDB" id="5776808at2759"/>
<evidence type="ECO:0000313" key="2">
    <source>
        <dbReference type="Proteomes" id="UP000025227"/>
    </source>
</evidence>
<reference evidence="3" key="1">
    <citation type="submission" date="2020-12" db="UniProtKB">
        <authorList>
            <consortium name="WormBaseParasite"/>
        </authorList>
    </citation>
    <scope>IDENTIFICATION</scope>
    <source>
        <strain evidence="3">MHco3</strain>
    </source>
</reference>
<keyword evidence="2" id="KW-1185">Reference proteome</keyword>
<organism evidence="2 3">
    <name type="scientific">Haemonchus contortus</name>
    <name type="common">Barber pole worm</name>
    <dbReference type="NCBI Taxonomy" id="6289"/>
    <lineage>
        <taxon>Eukaryota</taxon>
        <taxon>Metazoa</taxon>
        <taxon>Ecdysozoa</taxon>
        <taxon>Nematoda</taxon>
        <taxon>Chromadorea</taxon>
        <taxon>Rhabditida</taxon>
        <taxon>Rhabditina</taxon>
        <taxon>Rhabditomorpha</taxon>
        <taxon>Strongyloidea</taxon>
        <taxon>Trichostrongylidae</taxon>
        <taxon>Haemonchus</taxon>
    </lineage>
</organism>
<feature type="signal peptide" evidence="1">
    <location>
        <begin position="1"/>
        <end position="15"/>
    </location>
</feature>
<protein>
    <submittedName>
        <fullName evidence="3">Uncharacterized protein</fullName>
    </submittedName>
</protein>
<name>A0A7I4Z364_HAECO</name>
<evidence type="ECO:0000313" key="3">
    <source>
        <dbReference type="WBParaSite" id="HCON_00168400-00001"/>
    </source>
</evidence>
<dbReference type="AlphaFoldDB" id="A0A7I4Z364"/>
<evidence type="ECO:0000256" key="1">
    <source>
        <dbReference type="SAM" id="SignalP"/>
    </source>
</evidence>
<dbReference type="Proteomes" id="UP000025227">
    <property type="component" value="Unplaced"/>
</dbReference>
<dbReference type="WBParaSite" id="HCON_00168400-00001">
    <property type="protein sequence ID" value="HCON_00168400-00001"/>
    <property type="gene ID" value="HCON_00168400"/>
</dbReference>
<keyword evidence="1" id="KW-0732">Signal</keyword>
<proteinExistence type="predicted"/>
<accession>A0A7I4Z364</accession>
<sequence>MRYLLILTFIGAVVCFLNFPIEINKCKRGQWFVKNFIVFTCLSDESQKELKPIACDPTNGVIVKKRKRPIFLHETYRGEGFIYECARDKYSDGIMWRAVACYINGERFPPGTFLKGRYDSVYLCYRDTDNIVRIRIRKPFHDHCVAGKRDPNCQRGIIQGIWNSEFSIATGIKYDIKTNRPFDLLEAADDANQNTTNAPSYGYPKLSSENLLRSIQGQVNPEFVTEPPEINPLGKTLPKQ</sequence>
<dbReference type="OMA" id="IVRIRIR"/>